<keyword evidence="6 7" id="KW-0472">Membrane</keyword>
<evidence type="ECO:0000259" key="8">
    <source>
        <dbReference type="Pfam" id="PF04290"/>
    </source>
</evidence>
<keyword evidence="5 7" id="KW-1133">Transmembrane helix</keyword>
<proteinExistence type="inferred from homology"/>
<dbReference type="RefSeq" id="WP_214363945.1">
    <property type="nucleotide sequence ID" value="NZ_JAEKFT010000047.1"/>
</dbReference>
<name>A0A944DFH2_DENI1</name>
<feature type="transmembrane region" description="Helical" evidence="7">
    <location>
        <begin position="34"/>
        <end position="58"/>
    </location>
</feature>
<evidence type="ECO:0000256" key="5">
    <source>
        <dbReference type="ARBA" id="ARBA00022989"/>
    </source>
</evidence>
<dbReference type="GO" id="GO:0022857">
    <property type="term" value="F:transmembrane transporter activity"/>
    <property type="evidence" value="ECO:0007669"/>
    <property type="project" value="UniProtKB-UniRule"/>
</dbReference>
<feature type="transmembrane region" description="Helical" evidence="7">
    <location>
        <begin position="70"/>
        <end position="90"/>
    </location>
</feature>
<comment type="function">
    <text evidence="7">Part of the tripartite ATP-independent periplasmic (TRAP) transport system.</text>
</comment>
<comment type="subunit">
    <text evidence="7">The complex comprises the extracytoplasmic solute receptor protein and the two transmembrane proteins.</text>
</comment>
<protein>
    <recommendedName>
        <fullName evidence="7">TRAP transporter small permease protein</fullName>
    </recommendedName>
</protein>
<reference evidence="10" key="1">
    <citation type="journal article" date="2022" name="ISME J.">
        <title>Genetic and phylogenetic analysis of dissimilatory iodate-reducing bacteria identifies potential niches across the world's oceans.</title>
        <authorList>
            <person name="Reyes-Umana V."/>
            <person name="Henning Z."/>
            <person name="Lee K."/>
            <person name="Barnum T.P."/>
            <person name="Coates J.D."/>
        </authorList>
    </citation>
    <scope>NUCLEOTIDE SEQUENCE [LARGE SCALE GENOMIC DNA]</scope>
    <source>
        <strain evidence="10">IR12</strain>
    </source>
</reference>
<dbReference type="Pfam" id="PF04290">
    <property type="entry name" value="DctQ"/>
    <property type="match status" value="1"/>
</dbReference>
<evidence type="ECO:0000256" key="3">
    <source>
        <dbReference type="ARBA" id="ARBA00022475"/>
    </source>
</evidence>
<keyword evidence="7" id="KW-0997">Cell inner membrane</keyword>
<sequence length="194" mass="21367">MGTYKSTDVATQGVAATRSLDVMGRSIYFVTRRLAWFGGFVLAVMALLSVVSIAGRAMSGFGLGPVPGDFELVEAGTALAVFCFLPWCHLRQGHATVDLFWNSYPEGMRRVLEIVSDVLMLVLWVLLVWRMGVATHDYFGNGETTFILQVPVWWGYAASMVPAVLGCVAYAWRVFERLGWVSRPEPIVNTGGTH</sequence>
<keyword evidence="2 7" id="KW-0813">Transport</keyword>
<comment type="subcellular location">
    <subcellularLocation>
        <location evidence="7">Cell inner membrane</location>
        <topology evidence="7">Multi-pass membrane protein</topology>
    </subcellularLocation>
    <subcellularLocation>
        <location evidence="1">Cell membrane</location>
        <topology evidence="1">Multi-pass membrane protein</topology>
    </subcellularLocation>
</comment>
<keyword evidence="10" id="KW-1185">Reference proteome</keyword>
<dbReference type="Proteomes" id="UP000694660">
    <property type="component" value="Unassembled WGS sequence"/>
</dbReference>
<evidence type="ECO:0000256" key="7">
    <source>
        <dbReference type="RuleBase" id="RU369079"/>
    </source>
</evidence>
<evidence type="ECO:0000256" key="1">
    <source>
        <dbReference type="ARBA" id="ARBA00004651"/>
    </source>
</evidence>
<keyword evidence="4 7" id="KW-0812">Transmembrane</keyword>
<evidence type="ECO:0000256" key="2">
    <source>
        <dbReference type="ARBA" id="ARBA00022448"/>
    </source>
</evidence>
<dbReference type="InterPro" id="IPR055348">
    <property type="entry name" value="DctQ"/>
</dbReference>
<feature type="transmembrane region" description="Helical" evidence="7">
    <location>
        <begin position="152"/>
        <end position="172"/>
    </location>
</feature>
<evidence type="ECO:0000313" key="10">
    <source>
        <dbReference type="Proteomes" id="UP000694660"/>
    </source>
</evidence>
<gene>
    <name evidence="9" type="ORF">I8J34_22825</name>
</gene>
<accession>A0A944DFH2</accession>
<feature type="transmembrane region" description="Helical" evidence="7">
    <location>
        <begin position="111"/>
        <end position="132"/>
    </location>
</feature>
<evidence type="ECO:0000256" key="6">
    <source>
        <dbReference type="ARBA" id="ARBA00023136"/>
    </source>
</evidence>
<keyword evidence="3" id="KW-1003">Cell membrane</keyword>
<dbReference type="EMBL" id="JAEKFT010000047">
    <property type="protein sequence ID" value="MBT0964021.1"/>
    <property type="molecule type" value="Genomic_DNA"/>
</dbReference>
<dbReference type="AlphaFoldDB" id="A0A944DFH2"/>
<feature type="domain" description="Tripartite ATP-independent periplasmic transporters DctQ component" evidence="8">
    <location>
        <begin position="45"/>
        <end position="177"/>
    </location>
</feature>
<comment type="similarity">
    <text evidence="7">Belongs to the TRAP transporter small permease family.</text>
</comment>
<organism evidence="9 10">
    <name type="scientific">Denitromonas iodatirespirans</name>
    <dbReference type="NCBI Taxonomy" id="2795389"/>
    <lineage>
        <taxon>Bacteria</taxon>
        <taxon>Pseudomonadati</taxon>
        <taxon>Pseudomonadota</taxon>
        <taxon>Betaproteobacteria</taxon>
        <taxon>Rhodocyclales</taxon>
        <taxon>Zoogloeaceae</taxon>
        <taxon>Denitromonas</taxon>
    </lineage>
</organism>
<dbReference type="GO" id="GO:0005886">
    <property type="term" value="C:plasma membrane"/>
    <property type="evidence" value="ECO:0007669"/>
    <property type="project" value="UniProtKB-SubCell"/>
</dbReference>
<evidence type="ECO:0000313" key="9">
    <source>
        <dbReference type="EMBL" id="MBT0964021.1"/>
    </source>
</evidence>
<evidence type="ECO:0000256" key="4">
    <source>
        <dbReference type="ARBA" id="ARBA00022692"/>
    </source>
</evidence>
<comment type="caution">
    <text evidence="9">The sequence shown here is derived from an EMBL/GenBank/DDBJ whole genome shotgun (WGS) entry which is preliminary data.</text>
</comment>